<gene>
    <name evidence="1" type="ORF">LCGC14_1180020</name>
</gene>
<reference evidence="1" key="1">
    <citation type="journal article" date="2015" name="Nature">
        <title>Complex archaea that bridge the gap between prokaryotes and eukaryotes.</title>
        <authorList>
            <person name="Spang A."/>
            <person name="Saw J.H."/>
            <person name="Jorgensen S.L."/>
            <person name="Zaremba-Niedzwiedzka K."/>
            <person name="Martijn J."/>
            <person name="Lind A.E."/>
            <person name="van Eijk R."/>
            <person name="Schleper C."/>
            <person name="Guy L."/>
            <person name="Ettema T.J."/>
        </authorList>
    </citation>
    <scope>NUCLEOTIDE SEQUENCE</scope>
</reference>
<organism evidence="1">
    <name type="scientific">marine sediment metagenome</name>
    <dbReference type="NCBI Taxonomy" id="412755"/>
    <lineage>
        <taxon>unclassified sequences</taxon>
        <taxon>metagenomes</taxon>
        <taxon>ecological metagenomes</taxon>
    </lineage>
</organism>
<sequence>MIAGSTKLAVKKRSRRRKLSDDAVRSIRVDVRAVYLVAFDHGVSEACVYGVRSRRRKGLVPDTD</sequence>
<protein>
    <submittedName>
        <fullName evidence="1">Uncharacterized protein</fullName>
    </submittedName>
</protein>
<dbReference type="AlphaFoldDB" id="A0A0F9P5C4"/>
<proteinExistence type="predicted"/>
<comment type="caution">
    <text evidence="1">The sequence shown here is derived from an EMBL/GenBank/DDBJ whole genome shotgun (WGS) entry which is preliminary data.</text>
</comment>
<name>A0A0F9P5C4_9ZZZZ</name>
<dbReference type="EMBL" id="LAZR01005905">
    <property type="protein sequence ID" value="KKM96250.1"/>
    <property type="molecule type" value="Genomic_DNA"/>
</dbReference>
<accession>A0A0F9P5C4</accession>
<evidence type="ECO:0000313" key="1">
    <source>
        <dbReference type="EMBL" id="KKM96250.1"/>
    </source>
</evidence>